<dbReference type="PANTHER" id="PTHR12835">
    <property type="entry name" value="BIOTIN PROTEIN LIGASE"/>
    <property type="match status" value="1"/>
</dbReference>
<accession>A0A5B8S751</accession>
<evidence type="ECO:0000256" key="5">
    <source>
        <dbReference type="ARBA" id="ARBA00024227"/>
    </source>
</evidence>
<keyword evidence="9" id="KW-1185">Reference proteome</keyword>
<comment type="catalytic activity">
    <reaction evidence="6">
        <text>biotin + L-lysyl-[protein] + ATP = N(6)-biotinyl-L-lysyl-[protein] + AMP + diphosphate + H(+)</text>
        <dbReference type="Rhea" id="RHEA:11756"/>
        <dbReference type="Rhea" id="RHEA-COMP:9752"/>
        <dbReference type="Rhea" id="RHEA-COMP:10505"/>
        <dbReference type="ChEBI" id="CHEBI:15378"/>
        <dbReference type="ChEBI" id="CHEBI:29969"/>
        <dbReference type="ChEBI" id="CHEBI:30616"/>
        <dbReference type="ChEBI" id="CHEBI:33019"/>
        <dbReference type="ChEBI" id="CHEBI:57586"/>
        <dbReference type="ChEBI" id="CHEBI:83144"/>
        <dbReference type="ChEBI" id="CHEBI:456215"/>
        <dbReference type="EC" id="6.3.4.15"/>
    </reaction>
</comment>
<organism evidence="8 9">
    <name type="scientific">Novosphingobium ginsenosidimutans</name>
    <dbReference type="NCBI Taxonomy" id="1176536"/>
    <lineage>
        <taxon>Bacteria</taxon>
        <taxon>Pseudomonadati</taxon>
        <taxon>Pseudomonadota</taxon>
        <taxon>Alphaproteobacteria</taxon>
        <taxon>Sphingomonadales</taxon>
        <taxon>Sphingomonadaceae</taxon>
        <taxon>Novosphingobium</taxon>
    </lineage>
</organism>
<dbReference type="AlphaFoldDB" id="A0A5B8S751"/>
<evidence type="ECO:0000259" key="7">
    <source>
        <dbReference type="PROSITE" id="PS51733"/>
    </source>
</evidence>
<dbReference type="RefSeq" id="WP_147091037.1">
    <property type="nucleotide sequence ID" value="NZ_BAABJD010000002.1"/>
</dbReference>
<dbReference type="Gene3D" id="3.30.930.10">
    <property type="entry name" value="Bira Bifunctional Protein, Domain 2"/>
    <property type="match status" value="1"/>
</dbReference>
<sequence length="238" mass="24852">MIEVFAQLASTSGTLLERLAGGEAVAEGTWIVADRQTNGRGRQGRTWFDGHGNFMGSTFVASHAGDPPLGTLALAVGLAVREAVLKHVPTGREALLKWPNDLLVDGAKLSGILLEGARGGVVVGIGVNLAVAPELPDRPTIALAKLGARIDRDAFANDLALAVGQEVERWRTFGLEPLIRRWVAAAHPVGTPLRAGEGAETIEGTFAGLGPDGALQLRLADGSLRAIHAGEINLSNRS</sequence>
<dbReference type="GO" id="GO:0005737">
    <property type="term" value="C:cytoplasm"/>
    <property type="evidence" value="ECO:0007669"/>
    <property type="project" value="TreeGrafter"/>
</dbReference>
<evidence type="ECO:0000256" key="4">
    <source>
        <dbReference type="ARBA" id="ARBA00023267"/>
    </source>
</evidence>
<evidence type="ECO:0000256" key="3">
    <source>
        <dbReference type="ARBA" id="ARBA00022840"/>
    </source>
</evidence>
<dbReference type="EMBL" id="CP042345">
    <property type="protein sequence ID" value="QEA16958.1"/>
    <property type="molecule type" value="Genomic_DNA"/>
</dbReference>
<evidence type="ECO:0000313" key="8">
    <source>
        <dbReference type="EMBL" id="QEA16958.1"/>
    </source>
</evidence>
<evidence type="ECO:0000256" key="2">
    <source>
        <dbReference type="ARBA" id="ARBA00022741"/>
    </source>
</evidence>
<evidence type="ECO:0000313" key="9">
    <source>
        <dbReference type="Proteomes" id="UP000321172"/>
    </source>
</evidence>
<dbReference type="InterPro" id="IPR003142">
    <property type="entry name" value="BPL_C"/>
</dbReference>
<proteinExistence type="predicted"/>
<keyword evidence="1 8" id="KW-0436">Ligase</keyword>
<dbReference type="GO" id="GO:0005524">
    <property type="term" value="F:ATP binding"/>
    <property type="evidence" value="ECO:0007669"/>
    <property type="project" value="UniProtKB-KW"/>
</dbReference>
<dbReference type="Gene3D" id="2.30.30.100">
    <property type="match status" value="1"/>
</dbReference>
<dbReference type="SUPFAM" id="SSF50037">
    <property type="entry name" value="C-terminal domain of transcriptional repressors"/>
    <property type="match status" value="1"/>
</dbReference>
<dbReference type="PANTHER" id="PTHR12835:SF5">
    <property type="entry name" value="BIOTIN--PROTEIN LIGASE"/>
    <property type="match status" value="1"/>
</dbReference>
<dbReference type="KEGG" id="ngf:FRF71_12925"/>
<keyword evidence="4" id="KW-0092">Biotin</keyword>
<dbReference type="NCBIfam" id="TIGR00121">
    <property type="entry name" value="birA_ligase"/>
    <property type="match status" value="1"/>
</dbReference>
<protein>
    <recommendedName>
        <fullName evidence="5">biotin--[biotin carboxyl-carrier protein] ligase</fullName>
        <ecNumber evidence="5">6.3.4.15</ecNumber>
    </recommendedName>
</protein>
<dbReference type="EC" id="6.3.4.15" evidence="5"/>
<dbReference type="InterPro" id="IPR008988">
    <property type="entry name" value="Transcriptional_repressor_C"/>
</dbReference>
<dbReference type="SUPFAM" id="SSF55681">
    <property type="entry name" value="Class II aaRS and biotin synthetases"/>
    <property type="match status" value="1"/>
</dbReference>
<dbReference type="Pfam" id="PF03099">
    <property type="entry name" value="BPL_LplA_LipB"/>
    <property type="match status" value="1"/>
</dbReference>
<reference evidence="8 9" key="1">
    <citation type="journal article" date="2013" name="J. Microbiol. Biotechnol.">
        <title>Novosphingobium ginsenosidimutans sp. nov., with the ability to convert ginsenoside.</title>
        <authorList>
            <person name="Kim J.K."/>
            <person name="He D."/>
            <person name="Liu Q.M."/>
            <person name="Park H.Y."/>
            <person name="Jung M.S."/>
            <person name="Yoon M.H."/>
            <person name="Kim S.C."/>
            <person name="Im W.T."/>
        </authorList>
    </citation>
    <scope>NUCLEOTIDE SEQUENCE [LARGE SCALE GENOMIC DNA]</scope>
    <source>
        <strain evidence="8 9">FW-6</strain>
    </source>
</reference>
<dbReference type="Pfam" id="PF02237">
    <property type="entry name" value="BPL_C"/>
    <property type="match status" value="1"/>
</dbReference>
<dbReference type="InterPro" id="IPR004143">
    <property type="entry name" value="BPL_LPL_catalytic"/>
</dbReference>
<dbReference type="OrthoDB" id="9807064at2"/>
<evidence type="ECO:0000256" key="1">
    <source>
        <dbReference type="ARBA" id="ARBA00022598"/>
    </source>
</evidence>
<keyword evidence="3" id="KW-0067">ATP-binding</keyword>
<name>A0A5B8S751_9SPHN</name>
<dbReference type="PROSITE" id="PS51733">
    <property type="entry name" value="BPL_LPL_CATALYTIC"/>
    <property type="match status" value="1"/>
</dbReference>
<dbReference type="GO" id="GO:0004077">
    <property type="term" value="F:biotin--[biotin carboxyl-carrier protein] ligase activity"/>
    <property type="evidence" value="ECO:0007669"/>
    <property type="project" value="UniProtKB-EC"/>
</dbReference>
<dbReference type="Proteomes" id="UP000321172">
    <property type="component" value="Chromosome"/>
</dbReference>
<gene>
    <name evidence="8" type="ORF">FRF71_12925</name>
</gene>
<dbReference type="InterPro" id="IPR045864">
    <property type="entry name" value="aa-tRNA-synth_II/BPL/LPL"/>
</dbReference>
<keyword evidence="2" id="KW-0547">Nucleotide-binding</keyword>
<dbReference type="InterPro" id="IPR004408">
    <property type="entry name" value="Biotin_CoA_COase_ligase"/>
</dbReference>
<evidence type="ECO:0000256" key="6">
    <source>
        <dbReference type="ARBA" id="ARBA00047846"/>
    </source>
</evidence>
<feature type="domain" description="BPL/LPL catalytic" evidence="7">
    <location>
        <begin position="1"/>
        <end position="175"/>
    </location>
</feature>